<dbReference type="NCBIfam" id="TIGR01528">
    <property type="entry name" value="NMN_trans_PnuC"/>
    <property type="match status" value="1"/>
</dbReference>
<evidence type="ECO:0000256" key="1">
    <source>
        <dbReference type="ARBA" id="ARBA00002672"/>
    </source>
</evidence>
<feature type="transmembrane region" description="Helical" evidence="10">
    <location>
        <begin position="106"/>
        <end position="126"/>
    </location>
</feature>
<proteinExistence type="inferred from homology"/>
<keyword evidence="7 10" id="KW-0812">Transmembrane</keyword>
<feature type="transmembrane region" description="Helical" evidence="10">
    <location>
        <begin position="43"/>
        <end position="62"/>
    </location>
</feature>
<feature type="transmembrane region" description="Helical" evidence="10">
    <location>
        <begin position="68"/>
        <end position="85"/>
    </location>
</feature>
<sequence length="210" mass="24593">MNQIFDWLFSQYDGTPTHIVVLELIGVFFAILSVVFSKRNNILVYPTGLIGTAIAVYILIFYGLLGDMIINAYYVIMSIYGWYIWSRKVDKNHYTPITRTTREEQLKAVGIFFGTMLGVSLVYEFFDKWENWVSYTDILTTGIFFVGMWFMAKKKIENWLLWIVGDFISVPLYIYKGLIFSAILYLIMTIIAIYGYYSWKKLLNKNLQTV</sequence>
<evidence type="ECO:0000256" key="2">
    <source>
        <dbReference type="ARBA" id="ARBA00004651"/>
    </source>
</evidence>
<comment type="subcellular location">
    <subcellularLocation>
        <location evidence="2">Cell membrane</location>
        <topology evidence="2">Multi-pass membrane protein</topology>
    </subcellularLocation>
</comment>
<protein>
    <recommendedName>
        <fullName evidence="4">Nicotinamide riboside transporter PnuC</fullName>
    </recommendedName>
</protein>
<dbReference type="Proteomes" id="UP001257659">
    <property type="component" value="Unassembled WGS sequence"/>
</dbReference>
<dbReference type="InterPro" id="IPR006419">
    <property type="entry name" value="NMN_transpt_PnuC"/>
</dbReference>
<evidence type="ECO:0000313" key="11">
    <source>
        <dbReference type="EMBL" id="MDR6299538.1"/>
    </source>
</evidence>
<reference evidence="11 12" key="1">
    <citation type="submission" date="2023-07" db="EMBL/GenBank/DDBJ databases">
        <title>Genomic Encyclopedia of Type Strains, Phase IV (KMG-IV): sequencing the most valuable type-strain genomes for metagenomic binning, comparative biology and taxonomic classification.</title>
        <authorList>
            <person name="Goeker M."/>
        </authorList>
    </citation>
    <scope>NUCLEOTIDE SEQUENCE [LARGE SCALE GENOMIC DNA]</scope>
    <source>
        <strain evidence="11 12">DSM 102814</strain>
    </source>
</reference>
<evidence type="ECO:0000256" key="7">
    <source>
        <dbReference type="ARBA" id="ARBA00022692"/>
    </source>
</evidence>
<gene>
    <name evidence="11" type="ORF">GGR31_000154</name>
</gene>
<keyword evidence="12" id="KW-1185">Reference proteome</keyword>
<keyword evidence="6" id="KW-1003">Cell membrane</keyword>
<comment type="function">
    <text evidence="1">Required for nicotinamide riboside transport across the inner membrane.</text>
</comment>
<evidence type="ECO:0000313" key="12">
    <source>
        <dbReference type="Proteomes" id="UP001257659"/>
    </source>
</evidence>
<evidence type="ECO:0000256" key="9">
    <source>
        <dbReference type="ARBA" id="ARBA00023136"/>
    </source>
</evidence>
<evidence type="ECO:0000256" key="4">
    <source>
        <dbReference type="ARBA" id="ARBA00017522"/>
    </source>
</evidence>
<dbReference type="PANTHER" id="PTHR36122:SF2">
    <property type="entry name" value="NICOTINAMIDE RIBOSIDE TRANSPORTER PNUC"/>
    <property type="match status" value="1"/>
</dbReference>
<comment type="similarity">
    <text evidence="3">Belongs to the nicotinamide ribonucleoside (NR) uptake permease (TC 4.B.1) family.</text>
</comment>
<organism evidence="11 12">
    <name type="scientific">Mesonia maritima</name>
    <dbReference type="NCBI Taxonomy" id="1793873"/>
    <lineage>
        <taxon>Bacteria</taxon>
        <taxon>Pseudomonadati</taxon>
        <taxon>Bacteroidota</taxon>
        <taxon>Flavobacteriia</taxon>
        <taxon>Flavobacteriales</taxon>
        <taxon>Flavobacteriaceae</taxon>
        <taxon>Mesonia</taxon>
    </lineage>
</organism>
<feature type="transmembrane region" description="Helical" evidence="10">
    <location>
        <begin position="17"/>
        <end position="36"/>
    </location>
</feature>
<feature type="transmembrane region" description="Helical" evidence="10">
    <location>
        <begin position="132"/>
        <end position="152"/>
    </location>
</feature>
<comment type="caution">
    <text evidence="11">The sequence shown here is derived from an EMBL/GenBank/DDBJ whole genome shotgun (WGS) entry which is preliminary data.</text>
</comment>
<evidence type="ECO:0000256" key="10">
    <source>
        <dbReference type="SAM" id="Phobius"/>
    </source>
</evidence>
<evidence type="ECO:0000256" key="8">
    <source>
        <dbReference type="ARBA" id="ARBA00022989"/>
    </source>
</evidence>
<dbReference type="PANTHER" id="PTHR36122">
    <property type="entry name" value="NICOTINAMIDE RIBOSIDE TRANSPORTER PNUC"/>
    <property type="match status" value="1"/>
</dbReference>
<keyword evidence="5" id="KW-0813">Transport</keyword>
<evidence type="ECO:0000256" key="3">
    <source>
        <dbReference type="ARBA" id="ARBA00006669"/>
    </source>
</evidence>
<accession>A0ABU1K1S2</accession>
<keyword evidence="9 10" id="KW-0472">Membrane</keyword>
<evidence type="ECO:0000256" key="5">
    <source>
        <dbReference type="ARBA" id="ARBA00022448"/>
    </source>
</evidence>
<feature type="transmembrane region" description="Helical" evidence="10">
    <location>
        <begin position="159"/>
        <end position="176"/>
    </location>
</feature>
<dbReference type="Pfam" id="PF04973">
    <property type="entry name" value="NMN_transporter"/>
    <property type="match status" value="1"/>
</dbReference>
<evidence type="ECO:0000256" key="6">
    <source>
        <dbReference type="ARBA" id="ARBA00022475"/>
    </source>
</evidence>
<name>A0ABU1K1S2_9FLAO</name>
<keyword evidence="8 10" id="KW-1133">Transmembrane helix</keyword>
<dbReference type="RefSeq" id="WP_309726314.1">
    <property type="nucleotide sequence ID" value="NZ_JAVDQA010000001.1"/>
</dbReference>
<feature type="transmembrane region" description="Helical" evidence="10">
    <location>
        <begin position="182"/>
        <end position="199"/>
    </location>
</feature>
<dbReference type="EMBL" id="JAVDQA010000001">
    <property type="protein sequence ID" value="MDR6299538.1"/>
    <property type="molecule type" value="Genomic_DNA"/>
</dbReference>